<dbReference type="InterPro" id="IPR016155">
    <property type="entry name" value="Mopterin_synth/thiamin_S_b"/>
</dbReference>
<dbReference type="InterPro" id="IPR003749">
    <property type="entry name" value="ThiS/MoaD-like"/>
</dbReference>
<reference evidence="1 2" key="1">
    <citation type="submission" date="2024-06" db="EMBL/GenBank/DDBJ databases">
        <title>Genomic Encyclopedia of Type Strains, Phase IV (KMG-IV): sequencing the most valuable type-strain genomes for metagenomic binning, comparative biology and taxonomic classification.</title>
        <authorList>
            <person name="Goeker M."/>
        </authorList>
    </citation>
    <scope>NUCLEOTIDE SEQUENCE [LARGE SCALE GENOMIC DNA]</scope>
    <source>
        <strain evidence="1 2">DSM 17809</strain>
    </source>
</reference>
<dbReference type="InterPro" id="IPR012675">
    <property type="entry name" value="Beta-grasp_dom_sf"/>
</dbReference>
<evidence type="ECO:0000313" key="1">
    <source>
        <dbReference type="EMBL" id="MET3527990.1"/>
    </source>
</evidence>
<dbReference type="RefSeq" id="WP_354297999.1">
    <property type="nucleotide sequence ID" value="NZ_JBEPLU010000002.1"/>
</dbReference>
<organism evidence="1 2">
    <name type="scientific">Phenylobacterium koreense</name>
    <dbReference type="NCBI Taxonomy" id="266125"/>
    <lineage>
        <taxon>Bacteria</taxon>
        <taxon>Pseudomonadati</taxon>
        <taxon>Pseudomonadota</taxon>
        <taxon>Alphaproteobacteria</taxon>
        <taxon>Caulobacterales</taxon>
        <taxon>Caulobacteraceae</taxon>
        <taxon>Phenylobacterium</taxon>
    </lineage>
</organism>
<sequence>MALSNDGLEDRAEVRVLFWGRLAEIFGRERRLSLPAEGCPLGEIRRRLAASGGEPDPELMRADVRGSVDQVICPDSAWVRGGSEVAFLPVFSGG</sequence>
<gene>
    <name evidence="1" type="ORF">ABID41_003108</name>
</gene>
<dbReference type="Proteomes" id="UP001549110">
    <property type="component" value="Unassembled WGS sequence"/>
</dbReference>
<evidence type="ECO:0000313" key="2">
    <source>
        <dbReference type="Proteomes" id="UP001549110"/>
    </source>
</evidence>
<accession>A0ABV2ELS2</accession>
<dbReference type="Pfam" id="PF02597">
    <property type="entry name" value="ThiS"/>
    <property type="match status" value="1"/>
</dbReference>
<protein>
    <submittedName>
        <fullName evidence="1">Molybdopterin converting factor small subunit</fullName>
    </submittedName>
</protein>
<proteinExistence type="predicted"/>
<dbReference type="EMBL" id="JBEPLU010000002">
    <property type="protein sequence ID" value="MET3527990.1"/>
    <property type="molecule type" value="Genomic_DNA"/>
</dbReference>
<comment type="caution">
    <text evidence="1">The sequence shown here is derived from an EMBL/GenBank/DDBJ whole genome shotgun (WGS) entry which is preliminary data.</text>
</comment>
<dbReference type="SUPFAM" id="SSF54285">
    <property type="entry name" value="MoaD/ThiS"/>
    <property type="match status" value="1"/>
</dbReference>
<name>A0ABV2ELS2_9CAUL</name>
<keyword evidence="2" id="KW-1185">Reference proteome</keyword>
<dbReference type="Gene3D" id="3.10.20.30">
    <property type="match status" value="1"/>
</dbReference>